<organism evidence="2 3">
    <name type="scientific">Heyndrickxia shackletonii</name>
    <dbReference type="NCBI Taxonomy" id="157838"/>
    <lineage>
        <taxon>Bacteria</taxon>
        <taxon>Bacillati</taxon>
        <taxon>Bacillota</taxon>
        <taxon>Bacilli</taxon>
        <taxon>Bacillales</taxon>
        <taxon>Bacillaceae</taxon>
        <taxon>Heyndrickxia</taxon>
    </lineage>
</organism>
<evidence type="ECO:0000313" key="2">
    <source>
        <dbReference type="EMBL" id="KQL50777.1"/>
    </source>
</evidence>
<dbReference type="EMBL" id="LJJC01000015">
    <property type="protein sequence ID" value="KQL50777.1"/>
    <property type="molecule type" value="Genomic_DNA"/>
</dbReference>
<feature type="compositionally biased region" description="Low complexity" evidence="1">
    <location>
        <begin position="99"/>
        <end position="109"/>
    </location>
</feature>
<accession>A0A0Q3TB33</accession>
<protein>
    <submittedName>
        <fullName evidence="2">Uncharacterized protein</fullName>
    </submittedName>
</protein>
<sequence>MFSILFQYGKIGKIGISIADTFIPWENIESCKLEWLPNTNFFYPNGELTLTTYSQQKYVIIVEKKMKSRLASFLKKILLVHRLRPKNNKGGSKSGNLPSSLLSSITSIN</sequence>
<feature type="compositionally biased region" description="Polar residues" evidence="1">
    <location>
        <begin position="89"/>
        <end position="98"/>
    </location>
</feature>
<comment type="caution">
    <text evidence="2">The sequence shown here is derived from an EMBL/GenBank/DDBJ whole genome shotgun (WGS) entry which is preliminary data.</text>
</comment>
<name>A0A0Q3TB33_9BACI</name>
<reference evidence="2 3" key="1">
    <citation type="submission" date="2015-09" db="EMBL/GenBank/DDBJ databases">
        <title>Genome sequencing project for genomic taxonomy and phylogenomics of Bacillus-like bacteria.</title>
        <authorList>
            <person name="Liu B."/>
            <person name="Wang J."/>
            <person name="Zhu Y."/>
            <person name="Liu G."/>
            <person name="Chen Q."/>
            <person name="Chen Z."/>
            <person name="Lan J."/>
            <person name="Che J."/>
            <person name="Ge C."/>
            <person name="Shi H."/>
            <person name="Pan Z."/>
            <person name="Liu X."/>
        </authorList>
    </citation>
    <scope>NUCLEOTIDE SEQUENCE [LARGE SCALE GENOMIC DNA]</scope>
    <source>
        <strain evidence="2 3">LMG 18435</strain>
    </source>
</reference>
<dbReference type="AlphaFoldDB" id="A0A0Q3TB33"/>
<evidence type="ECO:0000256" key="1">
    <source>
        <dbReference type="SAM" id="MobiDB-lite"/>
    </source>
</evidence>
<gene>
    <name evidence="2" type="ORF">AN964_24445</name>
</gene>
<dbReference type="Proteomes" id="UP000051888">
    <property type="component" value="Unassembled WGS sequence"/>
</dbReference>
<feature type="region of interest" description="Disordered" evidence="1">
    <location>
        <begin position="85"/>
        <end position="109"/>
    </location>
</feature>
<dbReference type="PATRIC" id="fig|157838.3.peg.5379"/>
<evidence type="ECO:0000313" key="3">
    <source>
        <dbReference type="Proteomes" id="UP000051888"/>
    </source>
</evidence>
<keyword evidence="3" id="KW-1185">Reference proteome</keyword>
<proteinExistence type="predicted"/>